<comment type="caution">
    <text evidence="1">The sequence shown here is derived from an EMBL/GenBank/DDBJ whole genome shotgun (WGS) entry which is preliminary data.</text>
</comment>
<reference evidence="1" key="1">
    <citation type="submission" date="2021-06" db="EMBL/GenBank/DDBJ databases">
        <authorList>
            <person name="Kallberg Y."/>
            <person name="Tangrot J."/>
            <person name="Rosling A."/>
        </authorList>
    </citation>
    <scope>NUCLEOTIDE SEQUENCE</scope>
    <source>
        <strain evidence="1">CL356</strain>
    </source>
</reference>
<dbReference type="Proteomes" id="UP000789525">
    <property type="component" value="Unassembled WGS sequence"/>
</dbReference>
<name>A0ACA9L4L0_9GLOM</name>
<evidence type="ECO:0000313" key="1">
    <source>
        <dbReference type="EMBL" id="CAG8508484.1"/>
    </source>
</evidence>
<proteinExistence type="predicted"/>
<protein>
    <submittedName>
        <fullName evidence="1">16029_t:CDS:1</fullName>
    </submittedName>
</protein>
<evidence type="ECO:0000313" key="2">
    <source>
        <dbReference type="Proteomes" id="UP000789525"/>
    </source>
</evidence>
<keyword evidence="2" id="KW-1185">Reference proteome</keyword>
<accession>A0ACA9L4L0</accession>
<sequence length="447" mass="52284">MHLEKYGDIFEIYLANKRQIVINRPGFLDNLYSPSTKARYFSRPTINGLEDLGVRKGITFNQNYEAWRRNRKILAHAVSAPSFLKKALTDSQEIFKRAESKWKDGQILDLAVWVKCFTTDFIMQTSTSEDSYYLAWYQTPEEERDENMKFSRKLYCAIETWLSSIAFFVTVPKFLRHYAPGVRSLQLKFVNNTQWIRDFFRGIIKKRRELRKSSSNEKDGDFLDIMLAAYECTDEMGDEPLDDDEICDAIMDITIGGIDTTSDGFCFVLWYLHNYPDVKQRFLDEINSILGADTNRAMTIEDIDKFVYLDAIIKEVFRVFTLAPLTLRRITTEDTLGGFNWPAGTDFWINHQAANNHPDYWVDPKVFNPDRFLNGEHLKAKNMWTTFGGGRYLATLEIKALLINFHRKYEVGLVDKDAPIRYWYAITNHCSKLEIELHRKKPISKEE</sequence>
<dbReference type="EMBL" id="CAJVPT010004455">
    <property type="protein sequence ID" value="CAG8508484.1"/>
    <property type="molecule type" value="Genomic_DNA"/>
</dbReference>
<gene>
    <name evidence="1" type="ORF">ACOLOM_LOCUS3112</name>
</gene>
<organism evidence="1 2">
    <name type="scientific">Acaulospora colombiana</name>
    <dbReference type="NCBI Taxonomy" id="27376"/>
    <lineage>
        <taxon>Eukaryota</taxon>
        <taxon>Fungi</taxon>
        <taxon>Fungi incertae sedis</taxon>
        <taxon>Mucoromycota</taxon>
        <taxon>Glomeromycotina</taxon>
        <taxon>Glomeromycetes</taxon>
        <taxon>Diversisporales</taxon>
        <taxon>Acaulosporaceae</taxon>
        <taxon>Acaulospora</taxon>
    </lineage>
</organism>